<dbReference type="PROSITE" id="PS00953">
    <property type="entry name" value="GLYCOSYL_HYDROL_F25_1"/>
    <property type="match status" value="1"/>
</dbReference>
<name>A0ABX7YKQ2_9STRE</name>
<evidence type="ECO:0000256" key="1">
    <source>
        <dbReference type="ARBA" id="ARBA00010646"/>
    </source>
</evidence>
<keyword evidence="3 4" id="KW-0326">Glycosidase</keyword>
<comment type="similarity">
    <text evidence="1 4">Belongs to the glycosyl hydrolase 25 family.</text>
</comment>
<evidence type="ECO:0000256" key="5">
    <source>
        <dbReference type="SAM" id="MobiDB-lite"/>
    </source>
</evidence>
<gene>
    <name evidence="7" type="ORF">INT76_10805</name>
</gene>
<dbReference type="PANTHER" id="PTHR34135:SF2">
    <property type="entry name" value="LYSOZYME"/>
    <property type="match status" value="1"/>
</dbReference>
<dbReference type="CDD" id="cd06522">
    <property type="entry name" value="GH25_AtlA-like"/>
    <property type="match status" value="1"/>
</dbReference>
<dbReference type="EC" id="3.2.1.17" evidence="4"/>
<evidence type="ECO:0000313" key="8">
    <source>
        <dbReference type="Proteomes" id="UP000677616"/>
    </source>
</evidence>
<keyword evidence="8" id="KW-1185">Reference proteome</keyword>
<dbReference type="InterPro" id="IPR008270">
    <property type="entry name" value="Glyco_hydro_25_AS"/>
</dbReference>
<dbReference type="EMBL" id="CP073084">
    <property type="protein sequence ID" value="QUE54285.1"/>
    <property type="molecule type" value="Genomic_DNA"/>
</dbReference>
<organism evidence="7 8">
    <name type="scientific">Streptococcus oriscaviae</name>
    <dbReference type="NCBI Taxonomy" id="2781599"/>
    <lineage>
        <taxon>Bacteria</taxon>
        <taxon>Bacillati</taxon>
        <taxon>Bacillota</taxon>
        <taxon>Bacilli</taxon>
        <taxon>Lactobacillales</taxon>
        <taxon>Streptococcaceae</taxon>
        <taxon>Streptococcus</taxon>
    </lineage>
</organism>
<dbReference type="InterPro" id="IPR013688">
    <property type="entry name" value="GBS_Bsp-like"/>
</dbReference>
<dbReference type="Gene3D" id="3.20.20.80">
    <property type="entry name" value="Glycosidases"/>
    <property type="match status" value="1"/>
</dbReference>
<sequence length="1443" mass="158931">MTKKSFLILLALATLTIGGQAIAADTITANTATVTSQLHSNRTATIEVAKQAEGVKVVASGLEGDVHQVYATVWTKSDRSDASVFSFFAEGQGSYASVLDRLGYTTEATDFHIELVAEMVDGSRHTFTTYQFNWLVESTTTLATTSVVDSSTSASTETSTSTVTVPSSSTTLSEPTSEKLESDTPIPLAGQLKVLSQNHQVGTFELVVTDVSSPKTLSSVVIPVWSDVGGQDDLVWYTAAKQADGSYKVTVDKAKHKNSTGLYHAHLYYRYADGSQQFVAGAKPVLEEPKLGGHIAVQNQNNQTGMFELRITDVSSPHSLKTILVPVWSDTGGQDDLVWYTATKQGDGSYKVIVDKTKHKNNTGLYHAHLYYQYANDSRQFVTGVKPVLEEPRPASASASSTPATVAGKLTIQKQDNTAGLIELRISGVSSTKSISSVVVPVWSEINGQDDLVWYTATKQSDGTYKVVIDRKKHKNSNGLYHAHLYYRYADGSKQFVAGAKPVLAGTTPTGQITIENLNDGVGSFDVRITNISSNKTLKTIVVPVWSEAGGQDDLVWYTATKQADGSYKVTINKERHKHSTGLYHVHLYYHYTDGSKQIVAGAKPVLAQYRPTGYLYILGQNDTLGRFDALVRDIQSSKTVESVRMAVWSESGGQDDLTWYTASERPNRRYKISVDRVNHKNSIGIYHVHVYFRHSDGGQSFVTAIKVNLSPAFTTGEISIQKQNNQTGSFEVHATDVTSTKLGGFSPVRVAVWSEAGGQDDLVWHQTTQLSDGHYVATIDRRKHKNTMGVYHVHAYHFFRDGTRQFLDATKVTMQATKPSGQIKVTYNPQRGDVAELQIIDIYAPKPLKQVQVPVWSEKNGQDDIIWYTATKQADGTYKLPVNIKDHKNSTGVYHAHLYYSYTDGALEAVSAKTLVLTKPKPYGKLTVQNLNQDTGTFDVRIADVFTPKTLNKVIVPIWSETNGQDDIVWYEAKKQTDGSYKVSVDKKNHKNSIGVYNIHLYYNHTDGSLEGAGGITTKLEEAKPAGKLSIQNKDNSTGSFDIIVTNVKGATSVLIPVWSEVNGQDDIVWYGAEKQGADTYKLSIQAKNHGYSKGNYHVHLYLKTPDNQTVGADSTVTSVDITSLNPRAKISIENINSTYGIFEVVVSEVFAPKGVTAVHVPVWSEANGQNDVRWYEAIAHSDGTYRLMVRLANHNYETGLYHAHLYITTGGQQLGVGGTTSQMTYTKKSVPSFIDVSSHNGSLSMADYRTLMNQGVSGVVVKLTEGVEYLNPFAAEQIRNAQAVGLKVSVYHYSHFTSAAEAQAEARYFVEAAKRLGLPNSVVMVNDIEENKTRNNINANMQAWEAEMRRLGYNNLVHYTGASWIDVNTLGVKGPIQTSLFGLKNFWVAQYPYYSGMTLKEAGEMNLHSSTAAWQFTSQSRLLPGRSFFDLNIDYTNRFTN</sequence>
<dbReference type="PANTHER" id="PTHR34135">
    <property type="entry name" value="LYSOZYME"/>
    <property type="match status" value="1"/>
</dbReference>
<reference evidence="7 8" key="1">
    <citation type="submission" date="2021-04" db="EMBL/GenBank/DDBJ databases">
        <title>Complete genome sequence of a novel Streptococcus species.</title>
        <authorList>
            <person name="Teng J.L.L."/>
        </authorList>
    </citation>
    <scope>NUCLEOTIDE SEQUENCE [LARGE SCALE GENOMIC DNA]</scope>
    <source>
        <strain evidence="7 8">HKU75</strain>
    </source>
</reference>
<evidence type="ECO:0000256" key="4">
    <source>
        <dbReference type="RuleBase" id="RU361176"/>
    </source>
</evidence>
<dbReference type="PROSITE" id="PS51904">
    <property type="entry name" value="GLYCOSYL_HYDROL_F25_2"/>
    <property type="match status" value="1"/>
</dbReference>
<evidence type="ECO:0000256" key="3">
    <source>
        <dbReference type="ARBA" id="ARBA00023295"/>
    </source>
</evidence>
<accession>A0ABX7YKQ2</accession>
<comment type="catalytic activity">
    <reaction evidence="4">
        <text>Hydrolysis of (1-&gt;4)-beta-linkages between N-acetylmuramic acid and N-acetyl-D-glucosamine residues in a peptidoglycan and between N-acetyl-D-glucosamine residues in chitodextrins.</text>
        <dbReference type="EC" id="3.2.1.17"/>
    </reaction>
</comment>
<feature type="compositionally biased region" description="Low complexity" evidence="5">
    <location>
        <begin position="150"/>
        <end position="175"/>
    </location>
</feature>
<dbReference type="SUPFAM" id="SSF51445">
    <property type="entry name" value="(Trans)glycosidases"/>
    <property type="match status" value="1"/>
</dbReference>
<dbReference type="Pfam" id="PF01183">
    <property type="entry name" value="Glyco_hydro_25"/>
    <property type="match status" value="1"/>
</dbReference>
<feature type="region of interest" description="Disordered" evidence="5">
    <location>
        <begin position="150"/>
        <end position="183"/>
    </location>
</feature>
<dbReference type="SMART" id="SM00641">
    <property type="entry name" value="Glyco_25"/>
    <property type="match status" value="1"/>
</dbReference>
<keyword evidence="2 4" id="KW-0378">Hydrolase</keyword>
<dbReference type="InterPro" id="IPR002053">
    <property type="entry name" value="Glyco_hydro_25"/>
</dbReference>
<dbReference type="Gene3D" id="2.60.40.3760">
    <property type="match status" value="10"/>
</dbReference>
<evidence type="ECO:0000256" key="2">
    <source>
        <dbReference type="ARBA" id="ARBA00022801"/>
    </source>
</evidence>
<keyword evidence="6" id="KW-0732">Signal</keyword>
<protein>
    <recommendedName>
        <fullName evidence="4">Lysozyme</fullName>
        <ecNumber evidence="4">3.2.1.17</ecNumber>
    </recommendedName>
</protein>
<dbReference type="InterPro" id="IPR017853">
    <property type="entry name" value="GH"/>
</dbReference>
<proteinExistence type="inferred from homology"/>
<dbReference type="Proteomes" id="UP000677616">
    <property type="component" value="Chromosome"/>
</dbReference>
<feature type="chain" id="PRO_5046877710" description="Lysozyme" evidence="6">
    <location>
        <begin position="24"/>
        <end position="1443"/>
    </location>
</feature>
<dbReference type="Pfam" id="PF08481">
    <property type="entry name" value="GBS_Bsp-like"/>
    <property type="match status" value="10"/>
</dbReference>
<evidence type="ECO:0000313" key="7">
    <source>
        <dbReference type="EMBL" id="QUE54285.1"/>
    </source>
</evidence>
<evidence type="ECO:0000256" key="6">
    <source>
        <dbReference type="SAM" id="SignalP"/>
    </source>
</evidence>
<feature type="signal peptide" evidence="6">
    <location>
        <begin position="1"/>
        <end position="23"/>
    </location>
</feature>
<dbReference type="InterPro" id="IPR018077">
    <property type="entry name" value="Glyco_hydro_fam25_subgr"/>
</dbReference>